<keyword evidence="1" id="KW-0472">Membrane</keyword>
<sequence length="135" mass="15727">MKNFLRKLIQYLLVAYFVLTLFENITLPLNFFYHFSCIFAIAIIIFFSSFILNFLTIKENFLTCFLMTLILSIGIFFLLKAFMPGFFIQSFTFEGIDTRSLVIHNFEVTVVYTIIIASMAYSFITALLNTLEKNS</sequence>
<accession>A0A847VDE0</accession>
<keyword evidence="1" id="KW-1133">Transmembrane helix</keyword>
<feature type="transmembrane region" description="Helical" evidence="1">
    <location>
        <begin position="31"/>
        <end position="52"/>
    </location>
</feature>
<dbReference type="EMBL" id="JAAZIL010000032">
    <property type="protein sequence ID" value="NLZ24357.1"/>
    <property type="molecule type" value="Genomic_DNA"/>
</dbReference>
<gene>
    <name evidence="2" type="ORF">GX888_01225</name>
</gene>
<dbReference type="AlphaFoldDB" id="A0A847VDE0"/>
<feature type="transmembrane region" description="Helical" evidence="1">
    <location>
        <begin position="7"/>
        <end position="25"/>
    </location>
</feature>
<dbReference type="Proteomes" id="UP000564033">
    <property type="component" value="Unassembled WGS sequence"/>
</dbReference>
<organism evidence="2 3">
    <name type="scientific">Candidatus Dojkabacteria bacterium</name>
    <dbReference type="NCBI Taxonomy" id="2099670"/>
    <lineage>
        <taxon>Bacteria</taxon>
        <taxon>Candidatus Dojkabacteria</taxon>
    </lineage>
</organism>
<comment type="caution">
    <text evidence="2">The sequence shown here is derived from an EMBL/GenBank/DDBJ whole genome shotgun (WGS) entry which is preliminary data.</text>
</comment>
<keyword evidence="1" id="KW-0812">Transmembrane</keyword>
<proteinExistence type="predicted"/>
<name>A0A847VDE0_9BACT</name>
<evidence type="ECO:0000256" key="1">
    <source>
        <dbReference type="SAM" id="Phobius"/>
    </source>
</evidence>
<feature type="transmembrane region" description="Helical" evidence="1">
    <location>
        <begin position="108"/>
        <end position="131"/>
    </location>
</feature>
<feature type="transmembrane region" description="Helical" evidence="1">
    <location>
        <begin position="64"/>
        <end position="88"/>
    </location>
</feature>
<reference evidence="2 3" key="1">
    <citation type="journal article" date="2020" name="Biotechnol. Biofuels">
        <title>New insights from the biogas microbiome by comprehensive genome-resolved metagenomics of nearly 1600 species originating from multiple anaerobic digesters.</title>
        <authorList>
            <person name="Campanaro S."/>
            <person name="Treu L."/>
            <person name="Rodriguez-R L.M."/>
            <person name="Kovalovszki A."/>
            <person name="Ziels R.M."/>
            <person name="Maus I."/>
            <person name="Zhu X."/>
            <person name="Kougias P.G."/>
            <person name="Basile A."/>
            <person name="Luo G."/>
            <person name="Schluter A."/>
            <person name="Konstantinidis K.T."/>
            <person name="Angelidaki I."/>
        </authorList>
    </citation>
    <scope>NUCLEOTIDE SEQUENCE [LARGE SCALE GENOMIC DNA]</scope>
    <source>
        <strain evidence="2">AS19jrsBPTG_9</strain>
    </source>
</reference>
<evidence type="ECO:0000313" key="2">
    <source>
        <dbReference type="EMBL" id="NLZ24357.1"/>
    </source>
</evidence>
<protein>
    <submittedName>
        <fullName evidence="2">Uncharacterized protein</fullName>
    </submittedName>
</protein>
<evidence type="ECO:0000313" key="3">
    <source>
        <dbReference type="Proteomes" id="UP000564033"/>
    </source>
</evidence>